<organism evidence="6">
    <name type="scientific">bioreactor metagenome</name>
    <dbReference type="NCBI Taxonomy" id="1076179"/>
    <lineage>
        <taxon>unclassified sequences</taxon>
        <taxon>metagenomes</taxon>
        <taxon>ecological metagenomes</taxon>
    </lineage>
</organism>
<evidence type="ECO:0000256" key="1">
    <source>
        <dbReference type="ARBA" id="ARBA00001946"/>
    </source>
</evidence>
<keyword evidence="4" id="KW-0479">Metal-binding</keyword>
<evidence type="ECO:0000256" key="3">
    <source>
        <dbReference type="ARBA" id="ARBA00022679"/>
    </source>
</evidence>
<protein>
    <submittedName>
        <fullName evidence="6">Octaprenyl diphosphate synthase</fullName>
        <ecNumber evidence="6">2.5.1.90</ecNumber>
    </submittedName>
</protein>
<dbReference type="AlphaFoldDB" id="A0A645BHC1"/>
<keyword evidence="3 6" id="KW-0808">Transferase</keyword>
<dbReference type="EC" id="2.5.1.90" evidence="6"/>
<dbReference type="InterPro" id="IPR000092">
    <property type="entry name" value="Polyprenyl_synt"/>
</dbReference>
<keyword evidence="5" id="KW-0460">Magnesium</keyword>
<reference evidence="6" key="1">
    <citation type="submission" date="2019-08" db="EMBL/GenBank/DDBJ databases">
        <authorList>
            <person name="Kucharzyk K."/>
            <person name="Murdoch R.W."/>
            <person name="Higgins S."/>
            <person name="Loffler F."/>
        </authorList>
    </citation>
    <scope>NUCLEOTIDE SEQUENCE</scope>
</reference>
<dbReference type="PANTHER" id="PTHR12001">
    <property type="entry name" value="GERANYLGERANYL PYROPHOSPHATE SYNTHASE"/>
    <property type="match status" value="1"/>
</dbReference>
<gene>
    <name evidence="6" type="primary">ispB_11</name>
    <name evidence="6" type="ORF">SDC9_109479</name>
</gene>
<dbReference type="SUPFAM" id="SSF48576">
    <property type="entry name" value="Terpenoid synthases"/>
    <property type="match status" value="1"/>
</dbReference>
<dbReference type="GO" id="GO:0046872">
    <property type="term" value="F:metal ion binding"/>
    <property type="evidence" value="ECO:0007669"/>
    <property type="project" value="UniProtKB-KW"/>
</dbReference>
<dbReference type="CDD" id="cd00685">
    <property type="entry name" value="Trans_IPPS_HT"/>
    <property type="match status" value="1"/>
</dbReference>
<dbReference type="InterPro" id="IPR008949">
    <property type="entry name" value="Isoprenoid_synthase_dom_sf"/>
</dbReference>
<comment type="caution">
    <text evidence="6">The sequence shown here is derived from an EMBL/GenBank/DDBJ whole genome shotgun (WGS) entry which is preliminary data.</text>
</comment>
<evidence type="ECO:0000256" key="4">
    <source>
        <dbReference type="ARBA" id="ARBA00022723"/>
    </source>
</evidence>
<dbReference type="InterPro" id="IPR033749">
    <property type="entry name" value="Polyprenyl_synt_CS"/>
</dbReference>
<dbReference type="SFLD" id="SFLDS00005">
    <property type="entry name" value="Isoprenoid_Synthase_Type_I"/>
    <property type="match status" value="1"/>
</dbReference>
<comment type="cofactor">
    <cofactor evidence="1">
        <name>Mg(2+)</name>
        <dbReference type="ChEBI" id="CHEBI:18420"/>
    </cofactor>
</comment>
<comment type="similarity">
    <text evidence="2">Belongs to the FPP/GGPP synthase family.</text>
</comment>
<evidence type="ECO:0000313" key="6">
    <source>
        <dbReference type="EMBL" id="MPM62603.1"/>
    </source>
</evidence>
<evidence type="ECO:0000256" key="2">
    <source>
        <dbReference type="ARBA" id="ARBA00006706"/>
    </source>
</evidence>
<dbReference type="Gene3D" id="1.10.600.10">
    <property type="entry name" value="Farnesyl Diphosphate Synthase"/>
    <property type="match status" value="1"/>
</dbReference>
<evidence type="ECO:0000256" key="5">
    <source>
        <dbReference type="ARBA" id="ARBA00022842"/>
    </source>
</evidence>
<dbReference type="EMBL" id="VSSQ01018953">
    <property type="protein sequence ID" value="MPM62603.1"/>
    <property type="molecule type" value="Genomic_DNA"/>
</dbReference>
<dbReference type="GO" id="GO:0106350">
    <property type="term" value="F:all-trans-octaprenyl-diphosphate synthase activity"/>
    <property type="evidence" value="ECO:0007669"/>
    <property type="project" value="UniProtKB-EC"/>
</dbReference>
<dbReference type="PANTHER" id="PTHR12001:SF69">
    <property type="entry name" value="ALL TRANS-POLYPRENYL-DIPHOSPHATE SYNTHASE PDSS1"/>
    <property type="match status" value="1"/>
</dbReference>
<dbReference type="Pfam" id="PF00348">
    <property type="entry name" value="polyprenyl_synt"/>
    <property type="match status" value="1"/>
</dbReference>
<proteinExistence type="inferred from homology"/>
<sequence length="325" mass="35930">MNLIESIRKNIKSELELFDKTLVSSLETDNPILEGVNGYIFQHAGKKLRPMLVILSAKLVGGEVNMSTIHGAIALELLHTASLVHDDVIDDTLERRGDRSVNARWGNKVAVLSGDYMLSGALLQVAKTQNQGILNAVSFIGMQLSEGEILQLSNTQQSKISESDYYKIIQKKTAYLFSVCTEVGALSASADPESTEHLKKYGEYLGFCFQIKDDIFDYYPEAEIGKPTGNDVRDGKVTLPLIYALSHASEEEKAKINAWLNLKDFSKENIAYITQFAIENGGVEYAQGRMEEYKNKAIEELKGFADGAIKNALIACAEFAVSRTK</sequence>
<dbReference type="GO" id="GO:0008299">
    <property type="term" value="P:isoprenoid biosynthetic process"/>
    <property type="evidence" value="ECO:0007669"/>
    <property type="project" value="InterPro"/>
</dbReference>
<dbReference type="PROSITE" id="PS00723">
    <property type="entry name" value="POLYPRENYL_SYNTHASE_1"/>
    <property type="match status" value="1"/>
</dbReference>
<name>A0A645BHC1_9ZZZZ</name>
<dbReference type="PROSITE" id="PS00444">
    <property type="entry name" value="POLYPRENYL_SYNTHASE_2"/>
    <property type="match status" value="1"/>
</dbReference>
<accession>A0A645BHC1</accession>